<dbReference type="InterPro" id="IPR056382">
    <property type="entry name" value="DHX34_Znf-C2H2"/>
</dbReference>
<dbReference type="InterPro" id="IPR011709">
    <property type="entry name" value="DEAD-box_helicase_OB_fold"/>
</dbReference>
<evidence type="ECO:0000259" key="6">
    <source>
        <dbReference type="PROSITE" id="PS51192"/>
    </source>
</evidence>
<dbReference type="PROSITE" id="PS51194">
    <property type="entry name" value="HELICASE_CTER"/>
    <property type="match status" value="1"/>
</dbReference>
<dbReference type="InterPro" id="IPR011545">
    <property type="entry name" value="DEAD/DEAH_box_helicase_dom"/>
</dbReference>
<feature type="region of interest" description="Disordered" evidence="5">
    <location>
        <begin position="1096"/>
        <end position="1120"/>
    </location>
</feature>
<dbReference type="GO" id="GO:0004386">
    <property type="term" value="F:helicase activity"/>
    <property type="evidence" value="ECO:0007669"/>
    <property type="project" value="UniProtKB-KW"/>
</dbReference>
<dbReference type="RefSeq" id="XP_030621672.1">
    <property type="nucleotide sequence ID" value="XM_030765812.1"/>
</dbReference>
<feature type="region of interest" description="Disordered" evidence="5">
    <location>
        <begin position="61"/>
        <end position="82"/>
    </location>
</feature>
<dbReference type="InterPro" id="IPR001650">
    <property type="entry name" value="Helicase_C-like"/>
</dbReference>
<dbReference type="SMART" id="SM00847">
    <property type="entry name" value="HA2"/>
    <property type="match status" value="1"/>
</dbReference>
<feature type="domain" description="Helicase ATP-binding" evidence="6">
    <location>
        <begin position="171"/>
        <end position="331"/>
    </location>
</feature>
<dbReference type="FunFam" id="3.40.50.300:FF:000540">
    <property type="entry name" value="probable ATP-dependent RNA helicase DHX34"/>
    <property type="match status" value="1"/>
</dbReference>
<dbReference type="Gene3D" id="3.40.50.300">
    <property type="entry name" value="P-loop containing nucleotide triphosphate hydrolases"/>
    <property type="match status" value="2"/>
</dbReference>
<evidence type="ECO:0000313" key="8">
    <source>
        <dbReference type="Proteomes" id="UP000504632"/>
    </source>
</evidence>
<dbReference type="GO" id="GO:0005524">
    <property type="term" value="F:ATP binding"/>
    <property type="evidence" value="ECO:0007669"/>
    <property type="project" value="UniProtKB-KW"/>
</dbReference>
<dbReference type="PANTHER" id="PTHR18934">
    <property type="entry name" value="ATP-DEPENDENT RNA HELICASE"/>
    <property type="match status" value="1"/>
</dbReference>
<dbReference type="SMART" id="SM00490">
    <property type="entry name" value="HELICc"/>
    <property type="match status" value="1"/>
</dbReference>
<dbReference type="Gene3D" id="1.20.120.1080">
    <property type="match status" value="1"/>
</dbReference>
<dbReference type="Pfam" id="PF24485">
    <property type="entry name" value="zf-C2H2_DHX34"/>
    <property type="match status" value="1"/>
</dbReference>
<dbReference type="Pfam" id="PF07717">
    <property type="entry name" value="OB_NTP_bind"/>
    <property type="match status" value="1"/>
</dbReference>
<dbReference type="SMART" id="SM00487">
    <property type="entry name" value="DEXDc"/>
    <property type="match status" value="1"/>
</dbReference>
<dbReference type="AlphaFoldDB" id="A0A6J2UQV3"/>
<keyword evidence="8" id="KW-1185">Reference proteome</keyword>
<dbReference type="SUPFAM" id="SSF52540">
    <property type="entry name" value="P-loop containing nucleoside triphosphate hydrolases"/>
    <property type="match status" value="1"/>
</dbReference>
<feature type="compositionally biased region" description="Basic and acidic residues" evidence="5">
    <location>
        <begin position="708"/>
        <end position="742"/>
    </location>
</feature>
<dbReference type="Pfam" id="PF00270">
    <property type="entry name" value="DEAD"/>
    <property type="match status" value="1"/>
</dbReference>
<evidence type="ECO:0000256" key="4">
    <source>
        <dbReference type="ARBA" id="ARBA00022840"/>
    </source>
</evidence>
<gene>
    <name evidence="9" type="primary">dhx34</name>
</gene>
<protein>
    <submittedName>
        <fullName evidence="9">ATP-dependent RNA helicase DHX34</fullName>
    </submittedName>
</protein>
<dbReference type="Pfam" id="PF21010">
    <property type="entry name" value="HA2_C"/>
    <property type="match status" value="1"/>
</dbReference>
<organism evidence="8 9">
    <name type="scientific">Chanos chanos</name>
    <name type="common">Milkfish</name>
    <name type="synonym">Mugil chanos</name>
    <dbReference type="NCBI Taxonomy" id="29144"/>
    <lineage>
        <taxon>Eukaryota</taxon>
        <taxon>Metazoa</taxon>
        <taxon>Chordata</taxon>
        <taxon>Craniata</taxon>
        <taxon>Vertebrata</taxon>
        <taxon>Euteleostomi</taxon>
        <taxon>Actinopterygii</taxon>
        <taxon>Neopterygii</taxon>
        <taxon>Teleostei</taxon>
        <taxon>Ostariophysi</taxon>
        <taxon>Gonorynchiformes</taxon>
        <taxon>Chanidae</taxon>
        <taxon>Chanos</taxon>
    </lineage>
</organism>
<reference evidence="9" key="1">
    <citation type="submission" date="2025-08" db="UniProtKB">
        <authorList>
            <consortium name="RefSeq"/>
        </authorList>
    </citation>
    <scope>IDENTIFICATION</scope>
</reference>
<evidence type="ECO:0000256" key="3">
    <source>
        <dbReference type="ARBA" id="ARBA00022806"/>
    </source>
</evidence>
<feature type="domain" description="Helicase C-terminal" evidence="7">
    <location>
        <begin position="367"/>
        <end position="535"/>
    </location>
</feature>
<keyword evidence="4" id="KW-0067">ATP-binding</keyword>
<accession>A0A6J2UQV3</accession>
<keyword evidence="3 9" id="KW-0347">Helicase</keyword>
<dbReference type="FunFam" id="3.40.50.300:FF:000725">
    <property type="entry name" value="probable ATP-dependent RNA helicase DHX34"/>
    <property type="match status" value="1"/>
</dbReference>
<dbReference type="CDD" id="cd17979">
    <property type="entry name" value="DEXHc_DHX34"/>
    <property type="match status" value="1"/>
</dbReference>
<dbReference type="InterPro" id="IPR007502">
    <property type="entry name" value="Helicase-assoc_dom"/>
</dbReference>
<dbReference type="PROSITE" id="PS51192">
    <property type="entry name" value="HELICASE_ATP_BIND_1"/>
    <property type="match status" value="1"/>
</dbReference>
<dbReference type="Proteomes" id="UP000504632">
    <property type="component" value="Chromosome 2"/>
</dbReference>
<name>A0A6J2UQV3_CHACN</name>
<keyword evidence="1" id="KW-0547">Nucleotide-binding</keyword>
<evidence type="ECO:0000256" key="1">
    <source>
        <dbReference type="ARBA" id="ARBA00022741"/>
    </source>
</evidence>
<dbReference type="Pfam" id="PF00271">
    <property type="entry name" value="Helicase_C"/>
    <property type="match status" value="1"/>
</dbReference>
<dbReference type="CTD" id="9704"/>
<dbReference type="Pfam" id="PF04408">
    <property type="entry name" value="WHD_HA2"/>
    <property type="match status" value="1"/>
</dbReference>
<sequence>MSDDRGDSRAWDWDSPQCRAQLDEIFFRPHDYIQAGSPEHKEFWAFFERFQRFKAKRDMFGSRAANKRDPHESKKKRSDSQAVDLGLPKEYDARYRINVSVCTRDVEERLGVSEHRQRSTSSGPGKQEVADCRLALLHFLDFTQKQSFGKLAKLKREQKSLPIFQYRERIVELVRTHSVVVVAGDTGCGKSTQVPQYLLSAGFSHIACTQPRRIACISLAKRVSFESLNQYGSKVGYQIRFESSRTPVTKLLFLTEGLLLRQIQQDPSLSQYQVVIVDEVHERHLHCDFLLGVLRSLLAMRPDLRLILMSATINIKLFSSYFGHAPVLQVPGRLFPIQVIYQPIPPEEQSSRSEKLDPRPYLRVLQGIDQRYPPEERGDLLLFLSGVAEISTIMEACQTYATHTRRWIVLPLHSTLSLAQQDKVFDIAPPGVRKCIISTNIAETSVTIDGVRFVVDSGKVKEMSFDPKAKMQRLQEFWISRASSEQRKGRAGRTGPGVCYRLYAESDYEAFAPYPVPEIHRVALDSLVLQMKSMDLGDPRSFPFIDPPPASSIQTAMTYLREQGALDARGELTTIGRLLAQLPVDVVIGKMLVLGSLFNLVEPVLTVAAALSVQSPFLRSAQHNPDCSTARQPLHSNQGDPFTLLNTFNSWVQVKGERGSGSRKWCRRRGLEEQRLYEMVNMRRQFKELLRSHGLVETEESSVSVQDRSQRRERLSERQRLHQLKREHDLQENSRRKVLRLEEDPENAGSSGSDEEGGTGRGKKRKEDTGSNLDIQEVKFKLRHNVNELQEAAAAGQDLSSWQQALLKLVLCRGLYPQLALPDEHNATRKDSEQVFHTRNKQGVVIHPTSVFASDPEVLHVPEHESSEFGADKGQSNRHQLLAFVTLLETNKPYLSNCVRVPALQALLLVANSVDSNADCTRLVVDGWLELSVSDAEAALRVLSSALTLRTEWERLLQAQLSQGGPGSTAGLGLAGPKPSRRDLEKLAEGLVRFLLYTEVSYSLRRLTALQSQNLYIGPQQDSGLPDSQNLNPLFPGMKTEPDPIKGGLRVSSYFTYNCLSDSKDLYSECLRTFWTCPHCDLHMPLTPLERMQHEATCRPAGEQQPEQDAESGKAESSSSSSSLTRLYHCDVCNKDLTLTSTEILKHKRQHLQ</sequence>
<dbReference type="GeneID" id="115805273"/>
<evidence type="ECO:0000256" key="5">
    <source>
        <dbReference type="SAM" id="MobiDB-lite"/>
    </source>
</evidence>
<evidence type="ECO:0000313" key="9">
    <source>
        <dbReference type="RefSeq" id="XP_030621672.1"/>
    </source>
</evidence>
<feature type="region of interest" description="Disordered" evidence="5">
    <location>
        <begin position="697"/>
        <end position="772"/>
    </location>
</feature>
<dbReference type="InterPro" id="IPR014001">
    <property type="entry name" value="Helicase_ATP-bd"/>
</dbReference>
<dbReference type="GO" id="GO:0016787">
    <property type="term" value="F:hydrolase activity"/>
    <property type="evidence" value="ECO:0007669"/>
    <property type="project" value="UniProtKB-KW"/>
</dbReference>
<dbReference type="FunFam" id="1.20.120.1080:FF:000013">
    <property type="entry name" value="ATP-dependent RNA helicase DHX34"/>
    <property type="match status" value="1"/>
</dbReference>
<dbReference type="OrthoDB" id="3363059at2759"/>
<proteinExistence type="predicted"/>
<dbReference type="PANTHER" id="PTHR18934:SF221">
    <property type="entry name" value="ATP-DEPENDENT RNA HELICASE DHX34-RELATED"/>
    <property type="match status" value="1"/>
</dbReference>
<dbReference type="InterPro" id="IPR027417">
    <property type="entry name" value="P-loop_NTPase"/>
</dbReference>
<evidence type="ECO:0000259" key="7">
    <source>
        <dbReference type="PROSITE" id="PS51194"/>
    </source>
</evidence>
<feature type="compositionally biased region" description="Basic and acidic residues" evidence="5">
    <location>
        <begin position="61"/>
        <end position="72"/>
    </location>
</feature>
<dbReference type="InterPro" id="IPR048333">
    <property type="entry name" value="HA2_WH"/>
</dbReference>
<keyword evidence="2" id="KW-0378">Hydrolase</keyword>
<dbReference type="CDD" id="cd18791">
    <property type="entry name" value="SF2_C_RHA"/>
    <property type="match status" value="1"/>
</dbReference>
<evidence type="ECO:0000256" key="2">
    <source>
        <dbReference type="ARBA" id="ARBA00022801"/>
    </source>
</evidence>
<dbReference type="GO" id="GO:0003723">
    <property type="term" value="F:RNA binding"/>
    <property type="evidence" value="ECO:0007669"/>
    <property type="project" value="TreeGrafter"/>
</dbReference>
<dbReference type="InParanoid" id="A0A6J2UQV3"/>